<feature type="signal peptide" evidence="2">
    <location>
        <begin position="1"/>
        <end position="19"/>
    </location>
</feature>
<comment type="caution">
    <text evidence="4">The sequence shown here is derived from an EMBL/GenBank/DDBJ whole genome shotgun (WGS) entry which is preliminary data.</text>
</comment>
<dbReference type="InterPro" id="IPR011250">
    <property type="entry name" value="OMP/PagP_B-barrel"/>
</dbReference>
<organism evidence="4 5">
    <name type="scientific">Prevotella vespertina</name>
    <dbReference type="NCBI Taxonomy" id="2608404"/>
    <lineage>
        <taxon>Bacteria</taxon>
        <taxon>Pseudomonadati</taxon>
        <taxon>Bacteroidota</taxon>
        <taxon>Bacteroidia</taxon>
        <taxon>Bacteroidales</taxon>
        <taxon>Prevotellaceae</taxon>
        <taxon>Prevotella</taxon>
    </lineage>
</organism>
<proteinExistence type="predicted"/>
<evidence type="ECO:0000256" key="1">
    <source>
        <dbReference type="ARBA" id="ARBA00022729"/>
    </source>
</evidence>
<dbReference type="EMBL" id="VVIQ01000001">
    <property type="protein sequence ID" value="MUL27008.1"/>
    <property type="molecule type" value="Genomic_DNA"/>
</dbReference>
<dbReference type="SUPFAM" id="SSF56925">
    <property type="entry name" value="OMPA-like"/>
    <property type="match status" value="1"/>
</dbReference>
<name>A0A7C9HCY6_9BACT</name>
<dbReference type="RefSeq" id="WP_155715060.1">
    <property type="nucleotide sequence ID" value="NZ_VVIQ01000001.1"/>
</dbReference>
<keyword evidence="5" id="KW-1185">Reference proteome</keyword>
<keyword evidence="1 2" id="KW-0732">Signal</keyword>
<accession>A0A7C9HCY6</accession>
<evidence type="ECO:0000256" key="2">
    <source>
        <dbReference type="SAM" id="SignalP"/>
    </source>
</evidence>
<sequence length="230" mass="25584">MKKTIISVLLLLVTTSLWAQSDPEYKMELGAGVGLMGYLGDFNESLTKDLQPMGTMLARYNFNPYMGLKMNVSFGKMKGSSADAKTYYPQFATTPYLFNNSLVDVGVAYEYNFLPYGTGKDYRGAQRLSPYVTIGLGATYVKIENGNRSSAFSANLPIGVGVKYKVGDRTNIGLEWAMHFSLSDELDGQRDPYGIKSSGLFKNTDSYSTLQLTFSYSFMTKCRTCHNEDE</sequence>
<evidence type="ECO:0000313" key="5">
    <source>
        <dbReference type="Proteomes" id="UP000482295"/>
    </source>
</evidence>
<evidence type="ECO:0000259" key="3">
    <source>
        <dbReference type="Pfam" id="PF13505"/>
    </source>
</evidence>
<protein>
    <submittedName>
        <fullName evidence="4">Porin family protein</fullName>
    </submittedName>
</protein>
<gene>
    <name evidence="4" type="ORF">F0475_01405</name>
</gene>
<feature type="domain" description="Outer membrane protein beta-barrel" evidence="3">
    <location>
        <begin position="8"/>
        <end position="218"/>
    </location>
</feature>
<dbReference type="AlphaFoldDB" id="A0A7C9HCY6"/>
<dbReference type="Proteomes" id="UP000482295">
    <property type="component" value="Unassembled WGS sequence"/>
</dbReference>
<dbReference type="Gene3D" id="2.40.160.20">
    <property type="match status" value="1"/>
</dbReference>
<feature type="chain" id="PRO_5028882064" evidence="2">
    <location>
        <begin position="20"/>
        <end position="230"/>
    </location>
</feature>
<reference evidence="4 5" key="1">
    <citation type="submission" date="2019-09" db="EMBL/GenBank/DDBJ databases">
        <title>Prevotella A2879 sp. nov., isolated from an abscess of a patient.</title>
        <authorList>
            <person name="Buhl M."/>
            <person name="Oberhettinger P."/>
        </authorList>
    </citation>
    <scope>NUCLEOTIDE SEQUENCE [LARGE SCALE GENOMIC DNA]</scope>
    <source>
        <strain evidence="4 5">A2879</strain>
    </source>
</reference>
<evidence type="ECO:0000313" key="4">
    <source>
        <dbReference type="EMBL" id="MUL27008.1"/>
    </source>
</evidence>
<dbReference type="Pfam" id="PF13505">
    <property type="entry name" value="OMP_b-brl"/>
    <property type="match status" value="1"/>
</dbReference>
<dbReference type="InterPro" id="IPR027385">
    <property type="entry name" value="Beta-barrel_OMP"/>
</dbReference>